<organism evidence="8 9">
    <name type="scientific">Spectribacter acetivorans</name>
    <dbReference type="NCBI Taxonomy" id="3075603"/>
    <lineage>
        <taxon>Bacteria</taxon>
        <taxon>Pseudomonadati</taxon>
        <taxon>Pseudomonadota</taxon>
        <taxon>Gammaproteobacteria</taxon>
        <taxon>Salinisphaerales</taxon>
        <taxon>Salinisphaeraceae</taxon>
        <taxon>Spectribacter</taxon>
    </lineage>
</organism>
<name>A0ABU3B9T0_9GAMM</name>
<evidence type="ECO:0000256" key="5">
    <source>
        <dbReference type="ARBA" id="ARBA00022729"/>
    </source>
</evidence>
<protein>
    <submittedName>
        <fullName evidence="8">Outer membrane protein transport protein</fullName>
    </submittedName>
</protein>
<comment type="subcellular location">
    <subcellularLocation>
        <location evidence="1">Cell outer membrane</location>
        <topology evidence="1">Multi-pass membrane protein</topology>
    </subcellularLocation>
</comment>
<keyword evidence="5" id="KW-0732">Signal</keyword>
<evidence type="ECO:0000256" key="4">
    <source>
        <dbReference type="ARBA" id="ARBA00022692"/>
    </source>
</evidence>
<dbReference type="EMBL" id="JAVRHY010000003">
    <property type="protein sequence ID" value="MDT0617746.1"/>
    <property type="molecule type" value="Genomic_DNA"/>
</dbReference>
<accession>A0ABU3B9T0</accession>
<dbReference type="Pfam" id="PF03349">
    <property type="entry name" value="Toluene_X"/>
    <property type="match status" value="2"/>
</dbReference>
<keyword evidence="6" id="KW-0472">Membrane</keyword>
<evidence type="ECO:0000256" key="3">
    <source>
        <dbReference type="ARBA" id="ARBA00022452"/>
    </source>
</evidence>
<dbReference type="SUPFAM" id="SSF56935">
    <property type="entry name" value="Porins"/>
    <property type="match status" value="1"/>
</dbReference>
<dbReference type="Gene3D" id="2.40.160.60">
    <property type="entry name" value="Outer membrane protein transport protein (OMPP1/FadL/TodX)"/>
    <property type="match status" value="1"/>
</dbReference>
<comment type="caution">
    <text evidence="8">The sequence shown here is derived from an EMBL/GenBank/DDBJ whole genome shotgun (WGS) entry which is preliminary data.</text>
</comment>
<comment type="similarity">
    <text evidence="2">Belongs to the OmpP1/FadL family.</text>
</comment>
<keyword evidence="7" id="KW-0998">Cell outer membrane</keyword>
<evidence type="ECO:0000256" key="1">
    <source>
        <dbReference type="ARBA" id="ARBA00004571"/>
    </source>
</evidence>
<evidence type="ECO:0000256" key="2">
    <source>
        <dbReference type="ARBA" id="ARBA00008163"/>
    </source>
</evidence>
<evidence type="ECO:0000256" key="6">
    <source>
        <dbReference type="ARBA" id="ARBA00023136"/>
    </source>
</evidence>
<dbReference type="InterPro" id="IPR005017">
    <property type="entry name" value="OMPP1/FadL/TodX"/>
</dbReference>
<evidence type="ECO:0000313" key="8">
    <source>
        <dbReference type="EMBL" id="MDT0617746.1"/>
    </source>
</evidence>
<sequence length="505" mass="55142">MRETYQRGLQGAMLALGLITTGSALATNGYFAHGYSAQQRGMAGAGTALGSDAFVGSINPALLTRVGDRMDFNFSLFSPMRDFTVKNEPDITPVSGSGLFQINRLDEDGRPMDEVRSKHELFPIPGMAFSWRIDDKSVWGITVYGNGGLNTEYDRGRATFAAGDAAQILPLQETCEGSFGGGANVGSPGVFGLCGGEQSDPGVDLIQLFVVPTYAREFGDRLSLGISPIFVAQRFQSWGLQAFARFSENPDRVTNNGTEFSFGGGARVGMTYELASWLRFGASYQSRIEMTNFDEYRGLFQKDGAFDIPSTWNVGIALIPSHNHRIAIDYQRINFNEVSSVGDDLNPNQFVNGCARPILLGGPVDFDTCLGGENGPGFGWHDVTTYKFGYEYQRGDFTYRVGYSNNTQPIQSSEVLFNILVPAVPEHHYTAGLTWQYSNRVGFDFAVMYAADNTVTGKNPLSNVEGGALSLLNGGPNFGTDPNDQDIELSMYQVELTFGVNFRYD</sequence>
<evidence type="ECO:0000313" key="9">
    <source>
        <dbReference type="Proteomes" id="UP001259982"/>
    </source>
</evidence>
<proteinExistence type="inferred from homology"/>
<reference evidence="8 9" key="1">
    <citation type="submission" date="2023-09" db="EMBL/GenBank/DDBJ databases">
        <authorList>
            <person name="Rey-Velasco X."/>
        </authorList>
    </citation>
    <scope>NUCLEOTIDE SEQUENCE [LARGE SCALE GENOMIC DNA]</scope>
    <source>
        <strain evidence="8 9">P385</strain>
    </source>
</reference>
<dbReference type="Proteomes" id="UP001259982">
    <property type="component" value="Unassembled WGS sequence"/>
</dbReference>
<keyword evidence="4" id="KW-0812">Transmembrane</keyword>
<dbReference type="RefSeq" id="WP_311657633.1">
    <property type="nucleotide sequence ID" value="NZ_JAVRHY010000003.1"/>
</dbReference>
<keyword evidence="9" id="KW-1185">Reference proteome</keyword>
<keyword evidence="3" id="KW-1134">Transmembrane beta strand</keyword>
<dbReference type="PANTHER" id="PTHR35093">
    <property type="entry name" value="OUTER MEMBRANE PROTEIN NMB0088-RELATED"/>
    <property type="match status" value="1"/>
</dbReference>
<evidence type="ECO:0000256" key="7">
    <source>
        <dbReference type="ARBA" id="ARBA00023237"/>
    </source>
</evidence>
<dbReference type="PANTHER" id="PTHR35093:SF8">
    <property type="entry name" value="OUTER MEMBRANE PROTEIN NMB0088-RELATED"/>
    <property type="match status" value="1"/>
</dbReference>
<gene>
    <name evidence="8" type="ORF">RM531_04610</name>
</gene>